<feature type="compositionally biased region" description="Polar residues" evidence="1">
    <location>
        <begin position="559"/>
        <end position="574"/>
    </location>
</feature>
<feature type="compositionally biased region" description="Polar residues" evidence="1">
    <location>
        <begin position="328"/>
        <end position="345"/>
    </location>
</feature>
<proteinExistence type="predicted"/>
<gene>
    <name evidence="2" type="ORF">SLS59_001503</name>
</gene>
<evidence type="ECO:0000313" key="2">
    <source>
        <dbReference type="EMBL" id="KAL1609140.1"/>
    </source>
</evidence>
<dbReference type="EMBL" id="JAKIXB020000004">
    <property type="protein sequence ID" value="KAL1609140.1"/>
    <property type="molecule type" value="Genomic_DNA"/>
</dbReference>
<feature type="region of interest" description="Disordered" evidence="1">
    <location>
        <begin position="495"/>
        <end position="591"/>
    </location>
</feature>
<feature type="region of interest" description="Disordered" evidence="1">
    <location>
        <begin position="95"/>
        <end position="167"/>
    </location>
</feature>
<reference evidence="2 3" key="1">
    <citation type="submission" date="2024-02" db="EMBL/GenBank/DDBJ databases">
        <title>De novo assembly and annotation of 12 fungi associated with fruit tree decline syndrome in Ontario, Canada.</title>
        <authorList>
            <person name="Sulman M."/>
            <person name="Ellouze W."/>
            <person name="Ilyukhin E."/>
        </authorList>
    </citation>
    <scope>NUCLEOTIDE SEQUENCE [LARGE SCALE GENOMIC DNA]</scope>
    <source>
        <strain evidence="2 3">M97-236</strain>
    </source>
</reference>
<dbReference type="Pfam" id="PF10384">
    <property type="entry name" value="Scm3"/>
    <property type="match status" value="1"/>
</dbReference>
<feature type="region of interest" description="Disordered" evidence="1">
    <location>
        <begin position="447"/>
        <end position="469"/>
    </location>
</feature>
<dbReference type="InterPro" id="IPR018465">
    <property type="entry name" value="Scm3/HJURP"/>
</dbReference>
<feature type="compositionally biased region" description="Basic residues" evidence="1">
    <location>
        <begin position="668"/>
        <end position="680"/>
    </location>
</feature>
<feature type="region of interest" description="Disordered" evidence="1">
    <location>
        <begin position="642"/>
        <end position="684"/>
    </location>
</feature>
<accession>A0ABR3RXH8</accession>
<organism evidence="2 3">
    <name type="scientific">Nothophoma quercina</name>
    <dbReference type="NCBI Taxonomy" id="749835"/>
    <lineage>
        <taxon>Eukaryota</taxon>
        <taxon>Fungi</taxon>
        <taxon>Dikarya</taxon>
        <taxon>Ascomycota</taxon>
        <taxon>Pezizomycotina</taxon>
        <taxon>Dothideomycetes</taxon>
        <taxon>Pleosporomycetidae</taxon>
        <taxon>Pleosporales</taxon>
        <taxon>Pleosporineae</taxon>
        <taxon>Didymellaceae</taxon>
        <taxon>Nothophoma</taxon>
    </lineage>
</organism>
<dbReference type="InterPro" id="IPR009072">
    <property type="entry name" value="Histone-fold"/>
</dbReference>
<evidence type="ECO:0000256" key="1">
    <source>
        <dbReference type="SAM" id="MobiDB-lite"/>
    </source>
</evidence>
<keyword evidence="3" id="KW-1185">Reference proteome</keyword>
<dbReference type="Gene3D" id="1.10.20.10">
    <property type="entry name" value="Histone, subunit A"/>
    <property type="match status" value="1"/>
</dbReference>
<feature type="compositionally biased region" description="Basic and acidic residues" evidence="1">
    <location>
        <begin position="499"/>
        <end position="508"/>
    </location>
</feature>
<sequence length="705" mass="78317">MMEPSAKRLRILQSVEVDETNPDYIAAKQKQQQKLKGRFESIFAKYEGMHESMSDEVDINTGQVVVDRGHVRRVQRQMLRKTTLLDNFLEPAFGQEDTPEEEEAHALSEDELAPTQVPSLKRKRDSPQDRNKGAQLSEQTAVEQARSAYRAASTLPTPSDAAQVPNTPNPAANLLQHVQFPQTPLGQQAQAAFLANLNQTIAQAVQQAVAPILSSVLQTTPNVHALQTHSFLGLSPQVPAIDSVRPATDPKWYFPPMSAAKDAPQADHQRSSPPVLHEIKAATADRPDVSSPLVPRRRSPKVQIQKRQGAVNEHSAPVLETSDERPQISHSLPTSRSKARSSQIAEPSVDETPKFKAKRGRAAKYHFTEEDDIYISKRRVLHKRSFGEIQASKEKWSDLPSNAVYYHWNRKLKGKQLHLRDTSTTEPVIHHDSPLPLDQEEQFFSSKEIPETSSASHRLPTPDSLEQDDDHITRADVPSSSHFDDDEIELLSLAGADVGELRSPHTHYDDDDDDDYPTPDEPLPSIEGAEFRNEDELQNEMLQAESPTPEPPKVLPSTIPETQESAVVVSSPSQKRLRIKTPKVKPVPTYRAATDASDDLNLIGADEEPATPHLLITIKRESLTPQASRFLCSSPAIKTPRCIPQSSGLAKSTGKLDRRAVKQSWTKMKGRASGGKRRRSSVLPLAAKKTRVDVEVEDSEDELAL</sequence>
<feature type="region of interest" description="Disordered" evidence="1">
    <location>
        <begin position="282"/>
        <end position="350"/>
    </location>
</feature>
<name>A0ABR3RXH8_9PLEO</name>
<evidence type="ECO:0000313" key="3">
    <source>
        <dbReference type="Proteomes" id="UP001521222"/>
    </source>
</evidence>
<protein>
    <submittedName>
        <fullName evidence="2">Uncharacterized protein</fullName>
    </submittedName>
</protein>
<feature type="compositionally biased region" description="Acidic residues" evidence="1">
    <location>
        <begin position="509"/>
        <end position="518"/>
    </location>
</feature>
<comment type="caution">
    <text evidence="2">The sequence shown here is derived from an EMBL/GenBank/DDBJ whole genome shotgun (WGS) entry which is preliminary data.</text>
</comment>
<dbReference type="Proteomes" id="UP001521222">
    <property type="component" value="Unassembled WGS sequence"/>
</dbReference>